<dbReference type="PROSITE" id="PS50109">
    <property type="entry name" value="HIS_KIN"/>
    <property type="match status" value="1"/>
</dbReference>
<dbReference type="InterPro" id="IPR000014">
    <property type="entry name" value="PAS"/>
</dbReference>
<keyword evidence="3" id="KW-0597">Phosphoprotein</keyword>
<keyword evidence="12" id="KW-1185">Reference proteome</keyword>
<dbReference type="InterPro" id="IPR004358">
    <property type="entry name" value="Sig_transdc_His_kin-like_C"/>
</dbReference>
<dbReference type="Pfam" id="PF00512">
    <property type="entry name" value="HisKA"/>
    <property type="match status" value="1"/>
</dbReference>
<evidence type="ECO:0000256" key="7">
    <source>
        <dbReference type="ARBA" id="ARBA00022840"/>
    </source>
</evidence>
<keyword evidence="7 11" id="KW-0067">ATP-binding</keyword>
<keyword evidence="5" id="KW-0547">Nucleotide-binding</keyword>
<evidence type="ECO:0000259" key="10">
    <source>
        <dbReference type="PROSITE" id="PS50112"/>
    </source>
</evidence>
<evidence type="ECO:0000256" key="1">
    <source>
        <dbReference type="ARBA" id="ARBA00000085"/>
    </source>
</evidence>
<evidence type="ECO:0000256" key="6">
    <source>
        <dbReference type="ARBA" id="ARBA00022777"/>
    </source>
</evidence>
<dbReference type="EC" id="2.7.13.3" evidence="2"/>
<keyword evidence="8" id="KW-0902">Two-component regulatory system</keyword>
<gene>
    <name evidence="11" type="ORF">ACFQ19_09150</name>
</gene>
<dbReference type="Gene3D" id="3.30.450.20">
    <property type="entry name" value="PAS domain"/>
    <property type="match status" value="1"/>
</dbReference>
<dbReference type="InterPro" id="IPR036890">
    <property type="entry name" value="HATPase_C_sf"/>
</dbReference>
<dbReference type="PANTHER" id="PTHR43065">
    <property type="entry name" value="SENSOR HISTIDINE KINASE"/>
    <property type="match status" value="1"/>
</dbReference>
<dbReference type="SUPFAM" id="SSF47384">
    <property type="entry name" value="Homodimeric domain of signal transducing histidine kinase"/>
    <property type="match status" value="1"/>
</dbReference>
<evidence type="ECO:0000256" key="4">
    <source>
        <dbReference type="ARBA" id="ARBA00022679"/>
    </source>
</evidence>
<feature type="domain" description="Histidine kinase" evidence="9">
    <location>
        <begin position="165"/>
        <end position="368"/>
    </location>
</feature>
<dbReference type="InterPro" id="IPR005467">
    <property type="entry name" value="His_kinase_dom"/>
</dbReference>
<evidence type="ECO:0000256" key="5">
    <source>
        <dbReference type="ARBA" id="ARBA00022741"/>
    </source>
</evidence>
<sequence>MDRNNRNENPSDLQSSESRYNLHPDAALSAAIISWLSKKIEGIVVVMNTNQEIEYISDSVYGILGYDPEEVIGKTWSNSPIKIDSEIISQAVADDEMKHKKLLIDIPDKNGEKLSFSCELNNIFQDIDVEKRYLFYLERKEEDTRLDDLMIRSEKMNVAGQLAASLAHEIRNPLTSLKGFLQLLQAGAQHKEEYFNVMIEEVDKIESITSELLFISKPLTDNRSKEKVTKMMQDVELLLQSQATQKDIQIQLQSSTEASILCDRSQIKQVLINLVKNAIEAMEQSGKIIVEAEEIEHKVKLSVIDEGCGLPEDAVHRLGEPFFTTKSSGTGLGLLITKKILSNHDADLHMYNNVSKGSTFEIIFPKADDEAGIDE</sequence>
<dbReference type="Proteomes" id="UP001597041">
    <property type="component" value="Unassembled WGS sequence"/>
</dbReference>
<dbReference type="PANTHER" id="PTHR43065:SF34">
    <property type="entry name" value="SPORULATION KINASE A"/>
    <property type="match status" value="1"/>
</dbReference>
<dbReference type="InterPro" id="IPR003661">
    <property type="entry name" value="HisK_dim/P_dom"/>
</dbReference>
<dbReference type="CDD" id="cd00130">
    <property type="entry name" value="PAS"/>
    <property type="match status" value="1"/>
</dbReference>
<evidence type="ECO:0000313" key="12">
    <source>
        <dbReference type="Proteomes" id="UP001597041"/>
    </source>
</evidence>
<evidence type="ECO:0000256" key="3">
    <source>
        <dbReference type="ARBA" id="ARBA00022553"/>
    </source>
</evidence>
<protein>
    <recommendedName>
        <fullName evidence="2">histidine kinase</fullName>
        <ecNumber evidence="2">2.7.13.3</ecNumber>
    </recommendedName>
</protein>
<evidence type="ECO:0000256" key="2">
    <source>
        <dbReference type="ARBA" id="ARBA00012438"/>
    </source>
</evidence>
<dbReference type="CDD" id="cd00082">
    <property type="entry name" value="HisKA"/>
    <property type="match status" value="1"/>
</dbReference>
<comment type="catalytic activity">
    <reaction evidence="1">
        <text>ATP + protein L-histidine = ADP + protein N-phospho-L-histidine.</text>
        <dbReference type="EC" id="2.7.13.3"/>
    </reaction>
</comment>
<organism evidence="11 12">
    <name type="scientific">Oceanobacillus locisalsi</name>
    <dbReference type="NCBI Taxonomy" id="546107"/>
    <lineage>
        <taxon>Bacteria</taxon>
        <taxon>Bacillati</taxon>
        <taxon>Bacillota</taxon>
        <taxon>Bacilli</taxon>
        <taxon>Bacillales</taxon>
        <taxon>Bacillaceae</taxon>
        <taxon>Oceanobacillus</taxon>
    </lineage>
</organism>
<accession>A0ABW3NIG7</accession>
<dbReference type="GO" id="GO:0005524">
    <property type="term" value="F:ATP binding"/>
    <property type="evidence" value="ECO:0007669"/>
    <property type="project" value="UniProtKB-KW"/>
</dbReference>
<dbReference type="Pfam" id="PF13426">
    <property type="entry name" value="PAS_9"/>
    <property type="match status" value="1"/>
</dbReference>
<comment type="caution">
    <text evidence="11">The sequence shown here is derived from an EMBL/GenBank/DDBJ whole genome shotgun (WGS) entry which is preliminary data.</text>
</comment>
<dbReference type="InterPro" id="IPR003594">
    <property type="entry name" value="HATPase_dom"/>
</dbReference>
<name>A0ABW3NIG7_9BACI</name>
<dbReference type="SMART" id="SM00387">
    <property type="entry name" value="HATPase_c"/>
    <property type="match status" value="1"/>
</dbReference>
<keyword evidence="4" id="KW-0808">Transferase</keyword>
<dbReference type="Gene3D" id="3.30.565.10">
    <property type="entry name" value="Histidine kinase-like ATPase, C-terminal domain"/>
    <property type="match status" value="1"/>
</dbReference>
<dbReference type="SMART" id="SM00388">
    <property type="entry name" value="HisKA"/>
    <property type="match status" value="1"/>
</dbReference>
<dbReference type="EMBL" id="JBHTKK010000009">
    <property type="protein sequence ID" value="MFD1066191.1"/>
    <property type="molecule type" value="Genomic_DNA"/>
</dbReference>
<proteinExistence type="predicted"/>
<evidence type="ECO:0000256" key="8">
    <source>
        <dbReference type="ARBA" id="ARBA00023012"/>
    </source>
</evidence>
<dbReference type="InterPro" id="IPR035965">
    <property type="entry name" value="PAS-like_dom_sf"/>
</dbReference>
<feature type="domain" description="PAS" evidence="10">
    <location>
        <begin position="44"/>
        <end position="75"/>
    </location>
</feature>
<dbReference type="SUPFAM" id="SSF55785">
    <property type="entry name" value="PYP-like sensor domain (PAS domain)"/>
    <property type="match status" value="1"/>
</dbReference>
<keyword evidence="6" id="KW-0418">Kinase</keyword>
<dbReference type="Gene3D" id="1.10.287.130">
    <property type="match status" value="1"/>
</dbReference>
<dbReference type="RefSeq" id="WP_379591774.1">
    <property type="nucleotide sequence ID" value="NZ_JBHTKK010000009.1"/>
</dbReference>
<dbReference type="PRINTS" id="PR00344">
    <property type="entry name" value="BCTRLSENSOR"/>
</dbReference>
<dbReference type="InterPro" id="IPR036097">
    <property type="entry name" value="HisK_dim/P_sf"/>
</dbReference>
<dbReference type="Pfam" id="PF02518">
    <property type="entry name" value="HATPase_c"/>
    <property type="match status" value="1"/>
</dbReference>
<dbReference type="SUPFAM" id="SSF55874">
    <property type="entry name" value="ATPase domain of HSP90 chaperone/DNA topoisomerase II/histidine kinase"/>
    <property type="match status" value="1"/>
</dbReference>
<reference evidence="12" key="1">
    <citation type="journal article" date="2019" name="Int. J. Syst. Evol. Microbiol.">
        <title>The Global Catalogue of Microorganisms (GCM) 10K type strain sequencing project: providing services to taxonomists for standard genome sequencing and annotation.</title>
        <authorList>
            <consortium name="The Broad Institute Genomics Platform"/>
            <consortium name="The Broad Institute Genome Sequencing Center for Infectious Disease"/>
            <person name="Wu L."/>
            <person name="Ma J."/>
        </authorList>
    </citation>
    <scope>NUCLEOTIDE SEQUENCE [LARGE SCALE GENOMIC DNA]</scope>
    <source>
        <strain evidence="12">CCUG 56608</strain>
    </source>
</reference>
<dbReference type="PROSITE" id="PS50112">
    <property type="entry name" value="PAS"/>
    <property type="match status" value="1"/>
</dbReference>
<evidence type="ECO:0000313" key="11">
    <source>
        <dbReference type="EMBL" id="MFD1066191.1"/>
    </source>
</evidence>
<evidence type="ECO:0000259" key="9">
    <source>
        <dbReference type="PROSITE" id="PS50109"/>
    </source>
</evidence>